<name>A0A4R5XFY4_9AGAM</name>
<dbReference type="STRING" id="50990.A0A4R5XFY4"/>
<dbReference type="AlphaFoldDB" id="A0A4R5XFY4"/>
<dbReference type="Pfam" id="PF05032">
    <property type="entry name" value="Spo12"/>
    <property type="match status" value="1"/>
</dbReference>
<dbReference type="Proteomes" id="UP000294933">
    <property type="component" value="Unassembled WGS sequence"/>
</dbReference>
<evidence type="ECO:0000313" key="3">
    <source>
        <dbReference type="Proteomes" id="UP000294933"/>
    </source>
</evidence>
<organism evidence="2 3">
    <name type="scientific">Rickenella mellea</name>
    <dbReference type="NCBI Taxonomy" id="50990"/>
    <lineage>
        <taxon>Eukaryota</taxon>
        <taxon>Fungi</taxon>
        <taxon>Dikarya</taxon>
        <taxon>Basidiomycota</taxon>
        <taxon>Agaricomycotina</taxon>
        <taxon>Agaricomycetes</taxon>
        <taxon>Hymenochaetales</taxon>
        <taxon>Rickenellaceae</taxon>
        <taxon>Rickenella</taxon>
    </lineage>
</organism>
<gene>
    <name evidence="2" type="ORF">BD410DRAFT_779947</name>
</gene>
<feature type="compositionally biased region" description="Acidic residues" evidence="1">
    <location>
        <begin position="113"/>
        <end position="129"/>
    </location>
</feature>
<sequence length="146" mass="15587">MSTTSTPTDSPVHVEPLHNPAQAAHIVVPQAPLGNATNGHLNLAPGMGAKALLAKKMAKSSNPTYISPTDNLMTPCTQKISAAKKKHFNKGAKPMQQLAFAPKDVPDEHEAPTCDEEERPAVEGDDSDEPENRNPGEMDVDEANPF</sequence>
<protein>
    <submittedName>
        <fullName evidence="2">Uncharacterized protein</fullName>
    </submittedName>
</protein>
<reference evidence="2 3" key="1">
    <citation type="submission" date="2018-06" db="EMBL/GenBank/DDBJ databases">
        <title>A transcriptomic atlas of mushroom development highlights an independent origin of complex multicellularity.</title>
        <authorList>
            <consortium name="DOE Joint Genome Institute"/>
            <person name="Krizsan K."/>
            <person name="Almasi E."/>
            <person name="Merenyi Z."/>
            <person name="Sahu N."/>
            <person name="Viragh M."/>
            <person name="Koszo T."/>
            <person name="Mondo S."/>
            <person name="Kiss B."/>
            <person name="Balint B."/>
            <person name="Kues U."/>
            <person name="Barry K."/>
            <person name="Hegedus J.C."/>
            <person name="Henrissat B."/>
            <person name="Johnson J."/>
            <person name="Lipzen A."/>
            <person name="Ohm R."/>
            <person name="Nagy I."/>
            <person name="Pangilinan J."/>
            <person name="Yan J."/>
            <person name="Xiong Y."/>
            <person name="Grigoriev I.V."/>
            <person name="Hibbett D.S."/>
            <person name="Nagy L.G."/>
        </authorList>
    </citation>
    <scope>NUCLEOTIDE SEQUENCE [LARGE SCALE GENOMIC DNA]</scope>
    <source>
        <strain evidence="2 3">SZMC22713</strain>
    </source>
</reference>
<dbReference type="OrthoDB" id="5578329at2759"/>
<keyword evidence="3" id="KW-1185">Reference proteome</keyword>
<evidence type="ECO:0000256" key="1">
    <source>
        <dbReference type="SAM" id="MobiDB-lite"/>
    </source>
</evidence>
<evidence type="ECO:0000313" key="2">
    <source>
        <dbReference type="EMBL" id="TDL29525.1"/>
    </source>
</evidence>
<proteinExistence type="predicted"/>
<dbReference type="EMBL" id="ML170156">
    <property type="protein sequence ID" value="TDL29525.1"/>
    <property type="molecule type" value="Genomic_DNA"/>
</dbReference>
<dbReference type="InterPro" id="IPR007727">
    <property type="entry name" value="Spo12"/>
</dbReference>
<accession>A0A4R5XFY4</accession>
<dbReference type="VEuPathDB" id="FungiDB:BD410DRAFT_779947"/>
<feature type="region of interest" description="Disordered" evidence="1">
    <location>
        <begin position="94"/>
        <end position="146"/>
    </location>
</feature>